<evidence type="ECO:0000313" key="2">
    <source>
        <dbReference type="Proteomes" id="UP000712600"/>
    </source>
</evidence>
<gene>
    <name evidence="1" type="ORF">F2Q69_00022817</name>
</gene>
<sequence>MFVDRVHRSLSVFTGASLVSLDLVEAIGYGHWSVILSDLAGNSSTSSDLAGNLSASSDLAGIGQREESEIWGT</sequence>
<evidence type="ECO:0000313" key="1">
    <source>
        <dbReference type="EMBL" id="KAF3539494.1"/>
    </source>
</evidence>
<dbReference type="Proteomes" id="UP000712600">
    <property type="component" value="Unassembled WGS sequence"/>
</dbReference>
<comment type="caution">
    <text evidence="1">The sequence shown here is derived from an EMBL/GenBank/DDBJ whole genome shotgun (WGS) entry which is preliminary data.</text>
</comment>
<accession>A0A3N6QVW9</accession>
<proteinExistence type="predicted"/>
<protein>
    <submittedName>
        <fullName evidence="1">Uncharacterized protein</fullName>
    </submittedName>
</protein>
<reference evidence="1" key="1">
    <citation type="submission" date="2019-12" db="EMBL/GenBank/DDBJ databases">
        <title>Genome sequencing and annotation of Brassica cretica.</title>
        <authorList>
            <person name="Studholme D.J."/>
            <person name="Sarris P."/>
        </authorList>
    </citation>
    <scope>NUCLEOTIDE SEQUENCE</scope>
    <source>
        <strain evidence="1">PFS-109/04</strain>
        <tissue evidence="1">Leaf</tissue>
    </source>
</reference>
<dbReference type="EMBL" id="QGKX02001290">
    <property type="protein sequence ID" value="KAF3539494.1"/>
    <property type="molecule type" value="Genomic_DNA"/>
</dbReference>
<dbReference type="AlphaFoldDB" id="A0A3N6QVW9"/>
<organism evidence="1 2">
    <name type="scientific">Brassica cretica</name>
    <name type="common">Mustard</name>
    <dbReference type="NCBI Taxonomy" id="69181"/>
    <lineage>
        <taxon>Eukaryota</taxon>
        <taxon>Viridiplantae</taxon>
        <taxon>Streptophyta</taxon>
        <taxon>Embryophyta</taxon>
        <taxon>Tracheophyta</taxon>
        <taxon>Spermatophyta</taxon>
        <taxon>Magnoliopsida</taxon>
        <taxon>eudicotyledons</taxon>
        <taxon>Gunneridae</taxon>
        <taxon>Pentapetalae</taxon>
        <taxon>rosids</taxon>
        <taxon>malvids</taxon>
        <taxon>Brassicales</taxon>
        <taxon>Brassicaceae</taxon>
        <taxon>Brassiceae</taxon>
        <taxon>Brassica</taxon>
    </lineage>
</organism>
<name>A0A3N6QVW9_BRACR</name>